<name>K1PAE0_MAGGI</name>
<dbReference type="PROSITE" id="PS00022">
    <property type="entry name" value="EGF_1"/>
    <property type="match status" value="1"/>
</dbReference>
<protein>
    <submittedName>
        <fullName evidence="2">Uncharacterized protein</fullName>
    </submittedName>
</protein>
<dbReference type="CDD" id="cd00054">
    <property type="entry name" value="EGF_CA"/>
    <property type="match status" value="1"/>
</dbReference>
<proteinExistence type="predicted"/>
<evidence type="ECO:0000256" key="1">
    <source>
        <dbReference type="PROSITE-ProRule" id="PRU00076"/>
    </source>
</evidence>
<keyword evidence="1" id="KW-0245">EGF-like domain</keyword>
<feature type="disulfide bond" evidence="1">
    <location>
        <begin position="92"/>
        <end position="101"/>
    </location>
</feature>
<dbReference type="EMBL" id="JH818106">
    <property type="protein sequence ID" value="EKC20752.1"/>
    <property type="molecule type" value="Genomic_DNA"/>
</dbReference>
<dbReference type="AlphaFoldDB" id="K1PAE0"/>
<accession>K1PAE0</accession>
<comment type="caution">
    <text evidence="1">Lacks conserved residue(s) required for the propagation of feature annotation.</text>
</comment>
<gene>
    <name evidence="2" type="ORF">CGI_10005376</name>
</gene>
<dbReference type="InParanoid" id="K1PAE0"/>
<dbReference type="PROSITE" id="PS50026">
    <property type="entry name" value="EGF_3"/>
    <property type="match status" value="1"/>
</dbReference>
<dbReference type="Pfam" id="PF00008">
    <property type="entry name" value="EGF"/>
    <property type="match status" value="1"/>
</dbReference>
<reference evidence="2" key="1">
    <citation type="journal article" date="2012" name="Nature">
        <title>The oyster genome reveals stress adaptation and complexity of shell formation.</title>
        <authorList>
            <person name="Zhang G."/>
            <person name="Fang X."/>
            <person name="Guo X."/>
            <person name="Li L."/>
            <person name="Luo R."/>
            <person name="Xu F."/>
            <person name="Yang P."/>
            <person name="Zhang L."/>
            <person name="Wang X."/>
            <person name="Qi H."/>
            <person name="Xiong Z."/>
            <person name="Que H."/>
            <person name="Xie Y."/>
            <person name="Holland P.W."/>
            <person name="Paps J."/>
            <person name="Zhu Y."/>
            <person name="Wu F."/>
            <person name="Chen Y."/>
            <person name="Wang J."/>
            <person name="Peng C."/>
            <person name="Meng J."/>
            <person name="Yang L."/>
            <person name="Liu J."/>
            <person name="Wen B."/>
            <person name="Zhang N."/>
            <person name="Huang Z."/>
            <person name="Zhu Q."/>
            <person name="Feng Y."/>
            <person name="Mount A."/>
            <person name="Hedgecock D."/>
            <person name="Xu Z."/>
            <person name="Liu Y."/>
            <person name="Domazet-Loso T."/>
            <person name="Du Y."/>
            <person name="Sun X."/>
            <person name="Zhang S."/>
            <person name="Liu B."/>
            <person name="Cheng P."/>
            <person name="Jiang X."/>
            <person name="Li J."/>
            <person name="Fan D."/>
            <person name="Wang W."/>
            <person name="Fu W."/>
            <person name="Wang T."/>
            <person name="Wang B."/>
            <person name="Zhang J."/>
            <person name="Peng Z."/>
            <person name="Li Y."/>
            <person name="Li N."/>
            <person name="Wang J."/>
            <person name="Chen M."/>
            <person name="He Y."/>
            <person name="Tan F."/>
            <person name="Song X."/>
            <person name="Zheng Q."/>
            <person name="Huang R."/>
            <person name="Yang H."/>
            <person name="Du X."/>
            <person name="Chen L."/>
            <person name="Yang M."/>
            <person name="Gaffney P.M."/>
            <person name="Wang S."/>
            <person name="Luo L."/>
            <person name="She Z."/>
            <person name="Ming Y."/>
            <person name="Huang W."/>
            <person name="Zhang S."/>
            <person name="Huang B."/>
            <person name="Zhang Y."/>
            <person name="Qu T."/>
            <person name="Ni P."/>
            <person name="Miao G."/>
            <person name="Wang J."/>
            <person name="Wang Q."/>
            <person name="Steinberg C.E."/>
            <person name="Wang H."/>
            <person name="Li N."/>
            <person name="Qian L."/>
            <person name="Zhang G."/>
            <person name="Li Y."/>
            <person name="Yang H."/>
            <person name="Liu X."/>
            <person name="Wang J."/>
            <person name="Yin Y."/>
            <person name="Wang J."/>
        </authorList>
    </citation>
    <scope>NUCLEOTIDE SEQUENCE [LARGE SCALE GENOMIC DNA]</scope>
    <source>
        <strain evidence="2">05x7-T-G4-1.051#20</strain>
    </source>
</reference>
<sequence length="457" mass="53061">MSIWTLLSVLMWHMFRFVGKFAKDRGISAPVYNWEFQTKSQMPYDIQLSFEYVNINFVFSVFHLTDDIYADCISSPCQNNGTCVPASFRCDCPLEYSGKFCDIECRPRESTNSYEGFTTGFLSGAGAMLFLFASVCGTVCLTRSRYRSIRMDIHNNLKETVANGYLSRSYNGGRNYALWKNYFRRNFCNLPIHEDCNATRDLAYLERKGHIKIGDYDVLIDIFRKIDERAIQYIEKKTSDIKAVGKDVRKKKWARLRIAVNPNIVSEREEKDFSDLLQAIADYMKSPHWASDFKTVNRMSNVMADKLGMNAQLVDFVNTLIQKTSQLRDMTDDVIHKFVIGILKFATSLHNDFGFVIQKIRSKCVDFYGEFAKDPDQKAEDKLRNYACAEMSSLLSSAGFSKNELNISMELHYFPRDIYDKIIEHWDFYHHTMHLQKSKSKSFMSQDFLHRGMVAIM</sequence>
<dbReference type="SUPFAM" id="SSF57196">
    <property type="entry name" value="EGF/Laminin"/>
    <property type="match status" value="1"/>
</dbReference>
<dbReference type="Gene3D" id="2.10.25.10">
    <property type="entry name" value="Laminin"/>
    <property type="match status" value="1"/>
</dbReference>
<organism evidence="2">
    <name type="scientific">Magallana gigas</name>
    <name type="common">Pacific oyster</name>
    <name type="synonym">Crassostrea gigas</name>
    <dbReference type="NCBI Taxonomy" id="29159"/>
    <lineage>
        <taxon>Eukaryota</taxon>
        <taxon>Metazoa</taxon>
        <taxon>Spiralia</taxon>
        <taxon>Lophotrochozoa</taxon>
        <taxon>Mollusca</taxon>
        <taxon>Bivalvia</taxon>
        <taxon>Autobranchia</taxon>
        <taxon>Pteriomorphia</taxon>
        <taxon>Ostreida</taxon>
        <taxon>Ostreoidea</taxon>
        <taxon>Ostreidae</taxon>
        <taxon>Magallana</taxon>
    </lineage>
</organism>
<keyword evidence="1" id="KW-1015">Disulfide bond</keyword>
<dbReference type="InterPro" id="IPR000742">
    <property type="entry name" value="EGF"/>
</dbReference>
<evidence type="ECO:0000313" key="2">
    <source>
        <dbReference type="EMBL" id="EKC20752.1"/>
    </source>
</evidence>
<dbReference type="SMART" id="SM00181">
    <property type="entry name" value="EGF"/>
    <property type="match status" value="1"/>
</dbReference>
<dbReference type="HOGENOM" id="CLU_598872_0_0_1"/>